<reference evidence="4" key="2">
    <citation type="submission" date="2025-09" db="UniProtKB">
        <authorList>
            <consortium name="Ensembl"/>
        </authorList>
    </citation>
    <scope>IDENTIFICATION</scope>
</reference>
<dbReference type="AlphaFoldDB" id="A0A8D0DJW4"/>
<feature type="signal peptide" evidence="1">
    <location>
        <begin position="1"/>
        <end position="20"/>
    </location>
</feature>
<dbReference type="InterPro" id="IPR028246">
    <property type="entry name" value="CATSPERG"/>
</dbReference>
<dbReference type="GO" id="GO:0036128">
    <property type="term" value="C:CatSper complex"/>
    <property type="evidence" value="ECO:0007669"/>
    <property type="project" value="InterPro"/>
</dbReference>
<reference evidence="4" key="1">
    <citation type="submission" date="2025-08" db="UniProtKB">
        <authorList>
            <consortium name="Ensembl"/>
        </authorList>
    </citation>
    <scope>IDENTIFICATION</scope>
</reference>
<dbReference type="Pfam" id="PF15064">
    <property type="entry name" value="CATSPERG_beta-prop"/>
    <property type="match status" value="1"/>
</dbReference>
<evidence type="ECO:0000259" key="3">
    <source>
        <dbReference type="Pfam" id="PF22840"/>
    </source>
</evidence>
<dbReference type="PANTHER" id="PTHR14327">
    <property type="entry name" value="CATION CHANNEL SPERM-ASSOCIATED PROTEIN SUBUNIT GAMMA"/>
    <property type="match status" value="1"/>
</dbReference>
<proteinExistence type="predicted"/>
<dbReference type="GeneTree" id="ENSGT00390000014139"/>
<protein>
    <submittedName>
        <fullName evidence="4">Uncharacterized protein</fullName>
    </submittedName>
</protein>
<evidence type="ECO:0000313" key="5">
    <source>
        <dbReference type="Proteomes" id="UP000694421"/>
    </source>
</evidence>
<dbReference type="Ensembl" id="ENSSMRT00000011125.1">
    <property type="protein sequence ID" value="ENSSMRP00000009554.1"/>
    <property type="gene ID" value="ENSSMRG00000007593.1"/>
</dbReference>
<dbReference type="Proteomes" id="UP000694421">
    <property type="component" value="Unplaced"/>
</dbReference>
<feature type="domain" description="CATSPERG N-terminal" evidence="3">
    <location>
        <begin position="24"/>
        <end position="70"/>
    </location>
</feature>
<keyword evidence="1" id="KW-0732">Signal</keyword>
<dbReference type="PANTHER" id="PTHR14327:SF1">
    <property type="entry name" value="CATION CHANNEL SPERM-ASSOCIATED AUXILIARY SUBUNIT GAMMA"/>
    <property type="match status" value="1"/>
</dbReference>
<dbReference type="InterPro" id="IPR053871">
    <property type="entry name" value="CATSPERG_beta-prop"/>
</dbReference>
<name>A0A8D0DJW4_SALMN</name>
<organism evidence="4 5">
    <name type="scientific">Salvator merianae</name>
    <name type="common">Argentine black and white tegu</name>
    <name type="synonym">Tupinambis merianae</name>
    <dbReference type="NCBI Taxonomy" id="96440"/>
    <lineage>
        <taxon>Eukaryota</taxon>
        <taxon>Metazoa</taxon>
        <taxon>Chordata</taxon>
        <taxon>Craniata</taxon>
        <taxon>Vertebrata</taxon>
        <taxon>Euteleostomi</taxon>
        <taxon>Lepidosauria</taxon>
        <taxon>Squamata</taxon>
        <taxon>Bifurcata</taxon>
        <taxon>Unidentata</taxon>
        <taxon>Episquamata</taxon>
        <taxon>Laterata</taxon>
        <taxon>Teiioidea</taxon>
        <taxon>Teiidae</taxon>
        <taxon>Salvator</taxon>
    </lineage>
</organism>
<dbReference type="GO" id="GO:0097228">
    <property type="term" value="C:sperm principal piece"/>
    <property type="evidence" value="ECO:0007669"/>
    <property type="project" value="InterPro"/>
</dbReference>
<feature type="domain" description="CATSPERG N-terminal" evidence="3">
    <location>
        <begin position="92"/>
        <end position="139"/>
    </location>
</feature>
<sequence>MLLTLVAVTFLAHPVTRVLCDTDCSWLVAVNDYDRLGEGRYLFYHQHDIRKVADVFKELEDSAIDPNDKDAVNALVWNPLRCDCFSVSLWPPEPCDSEEVCRMCWYTPMPFMNGSAVMDVHVASNGLGLPVDKKRFSINVNGYVGTNQDVPFFKIGKKLTNLERFLGLRQPSRPLWYTHNQTPVLILGGVPQNKIVLMSDTGFEDFFPIEVSWPLTAAGLAPFRVLRPNFPLPSWTPFPQKAPSSSGRTNWFIILQGTIPSCTWKPLGLVREPKSP</sequence>
<feature type="chain" id="PRO_5034331743" evidence="1">
    <location>
        <begin position="21"/>
        <end position="276"/>
    </location>
</feature>
<keyword evidence="5" id="KW-1185">Reference proteome</keyword>
<evidence type="ECO:0000259" key="2">
    <source>
        <dbReference type="Pfam" id="PF15064"/>
    </source>
</evidence>
<dbReference type="InterPro" id="IPR053872">
    <property type="entry name" value="CATSPERG_N"/>
</dbReference>
<accession>A0A8D0DJW4</accession>
<evidence type="ECO:0000256" key="1">
    <source>
        <dbReference type="SAM" id="SignalP"/>
    </source>
</evidence>
<evidence type="ECO:0000313" key="4">
    <source>
        <dbReference type="Ensembl" id="ENSSMRP00000009554.1"/>
    </source>
</evidence>
<dbReference type="Pfam" id="PF22840">
    <property type="entry name" value="CATSPERG_NTD"/>
    <property type="match status" value="2"/>
</dbReference>
<feature type="domain" description="CATSPERG beta-propeller" evidence="2">
    <location>
        <begin position="152"/>
        <end position="212"/>
    </location>
</feature>